<feature type="transmembrane region" description="Helical" evidence="1">
    <location>
        <begin position="737"/>
        <end position="759"/>
    </location>
</feature>
<evidence type="ECO:0008006" key="4">
    <source>
        <dbReference type="Google" id="ProtNLM"/>
    </source>
</evidence>
<comment type="caution">
    <text evidence="2">The sequence shown here is derived from an EMBL/GenBank/DDBJ whole genome shotgun (WGS) entry which is preliminary data.</text>
</comment>
<feature type="transmembrane region" description="Helical" evidence="1">
    <location>
        <begin position="12"/>
        <end position="32"/>
    </location>
</feature>
<evidence type="ECO:0000256" key="1">
    <source>
        <dbReference type="SAM" id="Phobius"/>
    </source>
</evidence>
<feature type="transmembrane region" description="Helical" evidence="1">
    <location>
        <begin position="956"/>
        <end position="977"/>
    </location>
</feature>
<name>A0A2P6NMW0_9EUKA</name>
<feature type="transmembrane region" description="Helical" evidence="1">
    <location>
        <begin position="904"/>
        <end position="923"/>
    </location>
</feature>
<dbReference type="EMBL" id="MDYQ01000047">
    <property type="protein sequence ID" value="PRP85303.1"/>
    <property type="molecule type" value="Genomic_DNA"/>
</dbReference>
<reference evidence="2 3" key="1">
    <citation type="journal article" date="2018" name="Genome Biol. Evol.">
        <title>Multiple Roots of Fruiting Body Formation in Amoebozoa.</title>
        <authorList>
            <person name="Hillmann F."/>
            <person name="Forbes G."/>
            <person name="Novohradska S."/>
            <person name="Ferling I."/>
            <person name="Riege K."/>
            <person name="Groth M."/>
            <person name="Westermann M."/>
            <person name="Marz M."/>
            <person name="Spaller T."/>
            <person name="Winckler T."/>
            <person name="Schaap P."/>
            <person name="Glockner G."/>
        </authorList>
    </citation>
    <scope>NUCLEOTIDE SEQUENCE [LARGE SCALE GENOMIC DNA]</scope>
    <source>
        <strain evidence="2 3">Jena</strain>
    </source>
</reference>
<proteinExistence type="predicted"/>
<dbReference type="Proteomes" id="UP000241769">
    <property type="component" value="Unassembled WGS sequence"/>
</dbReference>
<feature type="transmembrane region" description="Helical" evidence="1">
    <location>
        <begin position="810"/>
        <end position="829"/>
    </location>
</feature>
<sequence length="1024" mass="114579">MALYSPRIVHTIYFIILYLIPIIISDHCGSYVSSNGSDSPSCGTTEDTPCQTLLRAADVKAEGDLCIMDTVKASGTISNSISVRPWKSERVALDCDDTPLLLTQGLSITFENITFQNLSAGIWFTDVENVTIDGCDFVSSSESNDTTMLMFANVSTLIFVYNDLQCTYGQCAMSVLSRYDNPVLVFAVNSWQGFMEILIQMGSGQSTGWFTDNMGDSGHLRFSLGGTSEDDEGEKHSVLQFNRNDLSSMSSVIFYHTACSWAIRNSNNTVSDSDLIYRSINTSPHLHVSFSNNTYVRSTLSMVQGMQMWYPDFMSNLMIGSGLFIDQSDEVAWTISSNVFVNGSYVEIDTVPNKSATFNFYYNYFEGSLQSAVSINDTGNSTFYFSDQIFRNNSAKIHLDTGRSMGGAVYVHVSTGNPSPVIFADSEFRGNSAGYKGAAVYAHSAAFSKCKFEDNRAGHGGIVHLTESASFDSCKFKRNYAGWNSAADIRTGWLKLYNTEIDVEPSNYFTIVDHPSQSDIDSLTCPDGYIFQIDSLNGETGYGCRLCSGNTYTLGRGEYRKGAIDNPPCYSCPIGALCTTERVSVEPNMWCGVYDNSTATCYECPKGYCPSEIHEIERPCDNDRAGILCGKCRENYSVSMMSPKCLPNSHCNRWWWLVWLAYPVLWTLFLVYVPIAHTADWKCLIFLVQLAPLVAEQARPITSIGVFFFSSHSVNRMRWGTGWNLCLGENMSSVDKVGAQIGMTMLPFCLALFISFTMWCKRVARDRKRDGYNVIRESIFFFRRRSDSHIGTNPPSSPEISARFRWGRGVIATAMLTFTALFSLCWMMLRCQQINDRSRLFIDAERVCWQTPRHYIVFILFTGLVMSPLLLWLVRKIAAKNTDSEVARAITFVLEDSYRLNFPFWDSVTIAFRIICAGCALFLSDEYKAISLTVFTALYSLITIIVRPFSTIRGNIMAIITSLCLTAVATAEMFGLYSYNWPVVTSVGTLSVVFGMVICIAWRVWVYVGTKLWIGAQAERRPLI</sequence>
<organism evidence="2 3">
    <name type="scientific">Planoprotostelium fungivorum</name>
    <dbReference type="NCBI Taxonomy" id="1890364"/>
    <lineage>
        <taxon>Eukaryota</taxon>
        <taxon>Amoebozoa</taxon>
        <taxon>Evosea</taxon>
        <taxon>Variosea</taxon>
        <taxon>Cavosteliida</taxon>
        <taxon>Cavosteliaceae</taxon>
        <taxon>Planoprotostelium</taxon>
    </lineage>
</organism>
<feature type="transmembrane region" description="Helical" evidence="1">
    <location>
        <begin position="654"/>
        <end position="673"/>
    </location>
</feature>
<keyword evidence="1" id="KW-0472">Membrane</keyword>
<keyword evidence="3" id="KW-1185">Reference proteome</keyword>
<keyword evidence="1" id="KW-0812">Transmembrane</keyword>
<feature type="transmembrane region" description="Helical" evidence="1">
    <location>
        <begin position="929"/>
        <end position="949"/>
    </location>
</feature>
<feature type="transmembrane region" description="Helical" evidence="1">
    <location>
        <begin position="983"/>
        <end position="1005"/>
    </location>
</feature>
<accession>A0A2P6NMW0</accession>
<feature type="transmembrane region" description="Helical" evidence="1">
    <location>
        <begin position="855"/>
        <end position="874"/>
    </location>
</feature>
<evidence type="ECO:0000313" key="3">
    <source>
        <dbReference type="Proteomes" id="UP000241769"/>
    </source>
</evidence>
<dbReference type="InterPro" id="IPR011050">
    <property type="entry name" value="Pectin_lyase_fold/virulence"/>
</dbReference>
<gene>
    <name evidence="2" type="ORF">PROFUN_06905</name>
</gene>
<keyword evidence="1" id="KW-1133">Transmembrane helix</keyword>
<dbReference type="InParanoid" id="A0A2P6NMW0"/>
<evidence type="ECO:0000313" key="2">
    <source>
        <dbReference type="EMBL" id="PRP85303.1"/>
    </source>
</evidence>
<dbReference type="AlphaFoldDB" id="A0A2P6NMW0"/>
<protein>
    <recommendedName>
        <fullName evidence="4">Adhesin-like protein</fullName>
    </recommendedName>
</protein>
<dbReference type="SUPFAM" id="SSF51126">
    <property type="entry name" value="Pectin lyase-like"/>
    <property type="match status" value="2"/>
</dbReference>
<dbReference type="OrthoDB" id="5967851at2759"/>